<keyword evidence="2" id="KW-1185">Reference proteome</keyword>
<dbReference type="EMBL" id="BNAT01000021">
    <property type="protein sequence ID" value="GHE37427.1"/>
    <property type="molecule type" value="Genomic_DNA"/>
</dbReference>
<reference evidence="1" key="1">
    <citation type="journal article" date="2014" name="Int. J. Syst. Evol. Microbiol.">
        <title>Complete genome sequence of Corynebacterium casei LMG S-19264T (=DSM 44701T), isolated from a smear-ripened cheese.</title>
        <authorList>
            <consortium name="US DOE Joint Genome Institute (JGI-PGF)"/>
            <person name="Walter F."/>
            <person name="Albersmeier A."/>
            <person name="Kalinowski J."/>
            <person name="Ruckert C."/>
        </authorList>
    </citation>
    <scope>NUCLEOTIDE SEQUENCE</scope>
    <source>
        <strain evidence="1">CGMCC 4.7403</strain>
    </source>
</reference>
<dbReference type="Proteomes" id="UP000603227">
    <property type="component" value="Unassembled WGS sequence"/>
</dbReference>
<proteinExistence type="predicted"/>
<comment type="caution">
    <text evidence="1">The sequence shown here is derived from an EMBL/GenBank/DDBJ whole genome shotgun (WGS) entry which is preliminary data.</text>
</comment>
<reference evidence="1" key="2">
    <citation type="submission" date="2020-09" db="EMBL/GenBank/DDBJ databases">
        <authorList>
            <person name="Sun Q."/>
            <person name="Zhou Y."/>
        </authorList>
    </citation>
    <scope>NUCLEOTIDE SEQUENCE</scope>
    <source>
        <strain evidence="1">CGMCC 4.7403</strain>
    </source>
</reference>
<protein>
    <submittedName>
        <fullName evidence="1">Uncharacterized protein</fullName>
    </submittedName>
</protein>
<accession>A0A918Z600</accession>
<gene>
    <name evidence="1" type="ORF">GCM10017771_55780</name>
</gene>
<evidence type="ECO:0000313" key="2">
    <source>
        <dbReference type="Proteomes" id="UP000603227"/>
    </source>
</evidence>
<evidence type="ECO:0000313" key="1">
    <source>
        <dbReference type="EMBL" id="GHE37427.1"/>
    </source>
</evidence>
<name>A0A918Z600_9ACTN</name>
<organism evidence="1 2">
    <name type="scientific">Streptomyces capitiformicae</name>
    <dbReference type="NCBI Taxonomy" id="2014920"/>
    <lineage>
        <taxon>Bacteria</taxon>
        <taxon>Bacillati</taxon>
        <taxon>Actinomycetota</taxon>
        <taxon>Actinomycetes</taxon>
        <taxon>Kitasatosporales</taxon>
        <taxon>Streptomycetaceae</taxon>
        <taxon>Streptomyces</taxon>
    </lineage>
</organism>
<dbReference type="AlphaFoldDB" id="A0A918Z600"/>
<sequence>MIKRRFDQLTTGPGAGEIRELDVHLHEVSFRDAPRTVVNDSKGEFDMRLRALPVVTAIAAATFLGVAASPAQAGTGLLLGVHPTGSDDWGNFNQDPVDHPGNNQDVPGDAIRACDVTGDTWAVTAWLDVNRNGTWDRTVTTSGHVSDYCSPWKTGNLAENTKVTLKVCHTKAGHRPKNCEEGDSVA</sequence>